<name>A0ABS2PX06_9BACL</name>
<keyword evidence="1" id="KW-0472">Membrane</keyword>
<organism evidence="2 3">
    <name type="scientific">Scopulibacillus daqui</name>
    <dbReference type="NCBI Taxonomy" id="1469162"/>
    <lineage>
        <taxon>Bacteria</taxon>
        <taxon>Bacillati</taxon>
        <taxon>Bacillota</taxon>
        <taxon>Bacilli</taxon>
        <taxon>Bacillales</taxon>
        <taxon>Sporolactobacillaceae</taxon>
        <taxon>Scopulibacillus</taxon>
    </lineage>
</organism>
<evidence type="ECO:0000256" key="1">
    <source>
        <dbReference type="SAM" id="Phobius"/>
    </source>
</evidence>
<keyword evidence="1" id="KW-1133">Transmembrane helix</keyword>
<dbReference type="Proteomes" id="UP000808914">
    <property type="component" value="Unassembled WGS sequence"/>
</dbReference>
<dbReference type="EMBL" id="JAFBER010000003">
    <property type="protein sequence ID" value="MBM7644498.1"/>
    <property type="molecule type" value="Genomic_DNA"/>
</dbReference>
<sequence length="85" mass="9411">MFISGAVILICAFLVGKDKYKWLLAGFRNRKDDAKIYYSLLGGSMIVGSVIDDPCVNGFILPMFVILLSIITMINAAAMKRKNVH</sequence>
<keyword evidence="1" id="KW-0812">Transmembrane</keyword>
<evidence type="ECO:0008006" key="4">
    <source>
        <dbReference type="Google" id="ProtNLM"/>
    </source>
</evidence>
<protein>
    <recommendedName>
        <fullName evidence="4">SdpI/YhfL family protein</fullName>
    </recommendedName>
</protein>
<proteinExistence type="predicted"/>
<evidence type="ECO:0000313" key="3">
    <source>
        <dbReference type="Proteomes" id="UP000808914"/>
    </source>
</evidence>
<feature type="transmembrane region" description="Helical" evidence="1">
    <location>
        <begin position="59"/>
        <end position="78"/>
    </location>
</feature>
<accession>A0ABS2PX06</accession>
<dbReference type="RefSeq" id="WP_380897882.1">
    <property type="nucleotide sequence ID" value="NZ_JBHLTV010000023.1"/>
</dbReference>
<gene>
    <name evidence="2" type="ORF">JOD45_000691</name>
</gene>
<evidence type="ECO:0000313" key="2">
    <source>
        <dbReference type="EMBL" id="MBM7644498.1"/>
    </source>
</evidence>
<comment type="caution">
    <text evidence="2">The sequence shown here is derived from an EMBL/GenBank/DDBJ whole genome shotgun (WGS) entry which is preliminary data.</text>
</comment>
<keyword evidence="3" id="KW-1185">Reference proteome</keyword>
<reference evidence="2 3" key="1">
    <citation type="submission" date="2021-01" db="EMBL/GenBank/DDBJ databases">
        <title>Genomic Encyclopedia of Type Strains, Phase IV (KMG-IV): sequencing the most valuable type-strain genomes for metagenomic binning, comparative biology and taxonomic classification.</title>
        <authorList>
            <person name="Goeker M."/>
        </authorList>
    </citation>
    <scope>NUCLEOTIDE SEQUENCE [LARGE SCALE GENOMIC DNA]</scope>
    <source>
        <strain evidence="2 3">DSM 28236</strain>
    </source>
</reference>